<evidence type="ECO:0000256" key="2">
    <source>
        <dbReference type="SAM" id="Phobius"/>
    </source>
</evidence>
<accession>A0A1G1WB04</accession>
<dbReference type="AlphaFoldDB" id="A0A1G1WB04"/>
<evidence type="ECO:0000313" key="4">
    <source>
        <dbReference type="Proteomes" id="UP000177103"/>
    </source>
</evidence>
<evidence type="ECO:0000256" key="1">
    <source>
        <dbReference type="SAM" id="MobiDB-lite"/>
    </source>
</evidence>
<organism evidence="3 4">
    <name type="scientific">Candidatus Woykebacteria bacterium RBG_13_40_7b</name>
    <dbReference type="NCBI Taxonomy" id="1802594"/>
    <lineage>
        <taxon>Bacteria</taxon>
        <taxon>Candidatus Woykeibacteriota</taxon>
    </lineage>
</organism>
<keyword evidence="2" id="KW-0812">Transmembrane</keyword>
<feature type="transmembrane region" description="Helical" evidence="2">
    <location>
        <begin position="102"/>
        <end position="119"/>
    </location>
</feature>
<feature type="transmembrane region" description="Helical" evidence="2">
    <location>
        <begin position="186"/>
        <end position="213"/>
    </location>
</feature>
<protein>
    <recommendedName>
        <fullName evidence="5">Glycosyltransferase RgtA/B/C/D-like domain-containing protein</fullName>
    </recommendedName>
</protein>
<keyword evidence="2" id="KW-0472">Membrane</keyword>
<feature type="transmembrane region" description="Helical" evidence="2">
    <location>
        <begin position="315"/>
        <end position="332"/>
    </location>
</feature>
<name>A0A1G1WB04_9BACT</name>
<evidence type="ECO:0008006" key="5">
    <source>
        <dbReference type="Google" id="ProtNLM"/>
    </source>
</evidence>
<proteinExistence type="predicted"/>
<feature type="transmembrane region" description="Helical" evidence="2">
    <location>
        <begin position="21"/>
        <end position="39"/>
    </location>
</feature>
<feature type="compositionally biased region" description="Basic and acidic residues" evidence="1">
    <location>
        <begin position="500"/>
        <end position="531"/>
    </location>
</feature>
<evidence type="ECO:0000313" key="3">
    <source>
        <dbReference type="EMBL" id="OGY24878.1"/>
    </source>
</evidence>
<keyword evidence="2" id="KW-1133">Transmembrane helix</keyword>
<feature type="region of interest" description="Disordered" evidence="1">
    <location>
        <begin position="496"/>
        <end position="538"/>
    </location>
</feature>
<feature type="transmembrane region" description="Helical" evidence="2">
    <location>
        <begin position="131"/>
        <end position="151"/>
    </location>
</feature>
<feature type="transmembrane region" description="Helical" evidence="2">
    <location>
        <begin position="225"/>
        <end position="246"/>
    </location>
</feature>
<comment type="caution">
    <text evidence="3">The sequence shown here is derived from an EMBL/GenBank/DDBJ whole genome shotgun (WGS) entry which is preliminary data.</text>
</comment>
<sequence length="538" mass="59779">MITPTANSIQPQEDSKLFEKVGLFLTIAIAAAIRLTINFSTPLMPGLNSVYYPVQIRSLLENGRLGFPDFPFVFYIEAGFAKALEFLGLCDLNGCIMASSKIVDSVLYPLIAVPAFLLAKSVAKDIKAPRWIPLLAGVLVTISVPAFIMMADFQKNSIGLAWSMFFVYFLYKASKNGGLSNYTAVGVSFILAGLTHLGSLGFCLAFSVGFFFFSIIFQREKRTSLLKTSGLLFLVAGAVSASLFFFDLERLGRLGSVFLLPFEMFKNPIIIGFLKGEVPFTPEVFLDIFAPNLLAILGLILLRVKRREIPSQEKILLLTSLLLTAFMASPLLETELGNRLFKMAYVPATVVLIFLLKYTLKAWKRLLLATLMLAVMVLPVPMAIKIRGAPSITNEAYGNLFKLRTVVDNPEETLIVTRHGLEWWVAWILYTDVGQIPSLTKESFQNYDNIYLLRQKSGQGNFGPSGPDGPSFPEVWIPPDAKIAYEDEFYILAEASAESLHPRPEGDRFKDRGSKDSEGPRDFENSEENRPPDLNPAK</sequence>
<dbReference type="Proteomes" id="UP000177103">
    <property type="component" value="Unassembled WGS sequence"/>
</dbReference>
<reference evidence="3 4" key="1">
    <citation type="journal article" date="2016" name="Nat. Commun.">
        <title>Thousands of microbial genomes shed light on interconnected biogeochemical processes in an aquifer system.</title>
        <authorList>
            <person name="Anantharaman K."/>
            <person name="Brown C.T."/>
            <person name="Hug L.A."/>
            <person name="Sharon I."/>
            <person name="Castelle C.J."/>
            <person name="Probst A.J."/>
            <person name="Thomas B.C."/>
            <person name="Singh A."/>
            <person name="Wilkins M.J."/>
            <person name="Karaoz U."/>
            <person name="Brodie E.L."/>
            <person name="Williams K.H."/>
            <person name="Hubbard S.S."/>
            <person name="Banfield J.F."/>
        </authorList>
    </citation>
    <scope>NUCLEOTIDE SEQUENCE [LARGE SCALE GENOMIC DNA]</scope>
</reference>
<feature type="transmembrane region" description="Helical" evidence="2">
    <location>
        <begin position="344"/>
        <end position="360"/>
    </location>
</feature>
<feature type="transmembrane region" description="Helical" evidence="2">
    <location>
        <begin position="284"/>
        <end position="303"/>
    </location>
</feature>
<gene>
    <name evidence="3" type="ORF">A2Y57_00940</name>
</gene>
<feature type="transmembrane region" description="Helical" evidence="2">
    <location>
        <begin position="367"/>
        <end position="384"/>
    </location>
</feature>
<dbReference type="EMBL" id="MHCQ01000009">
    <property type="protein sequence ID" value="OGY24878.1"/>
    <property type="molecule type" value="Genomic_DNA"/>
</dbReference>